<feature type="compositionally biased region" description="Low complexity" evidence="1">
    <location>
        <begin position="11"/>
        <end position="21"/>
    </location>
</feature>
<keyword evidence="2" id="KW-0472">Membrane</keyword>
<evidence type="ECO:0000313" key="3">
    <source>
        <dbReference type="EMBL" id="MFD2757561.1"/>
    </source>
</evidence>
<protein>
    <recommendedName>
        <fullName evidence="5">DUF4190 domain-containing protein</fullName>
    </recommendedName>
</protein>
<evidence type="ECO:0008006" key="5">
    <source>
        <dbReference type="Google" id="ProtNLM"/>
    </source>
</evidence>
<feature type="compositionally biased region" description="Pro residues" evidence="1">
    <location>
        <begin position="1"/>
        <end position="10"/>
    </location>
</feature>
<dbReference type="RefSeq" id="WP_019618106.1">
    <property type="nucleotide sequence ID" value="NZ_JBHUNE010000003.1"/>
</dbReference>
<dbReference type="Proteomes" id="UP001597492">
    <property type="component" value="Unassembled WGS sequence"/>
</dbReference>
<sequence>MTTPQQPPYQQPYGQQPYAQPFGAPQPAGGEFNVMGLIAVICAVIAFGLSWIPLIGWLGIVPAMVAIGLGIAGCIVERYRGRRGLAIAGIIAGGVAFFTAIVLPIFTSAWFIFGQISQMNDIG</sequence>
<evidence type="ECO:0000256" key="2">
    <source>
        <dbReference type="SAM" id="Phobius"/>
    </source>
</evidence>
<keyword evidence="2" id="KW-1133">Transmembrane helix</keyword>
<dbReference type="EMBL" id="JBHUNE010000003">
    <property type="protein sequence ID" value="MFD2757561.1"/>
    <property type="molecule type" value="Genomic_DNA"/>
</dbReference>
<name>A0ABW5UV56_9MICO</name>
<feature type="transmembrane region" description="Helical" evidence="2">
    <location>
        <begin position="57"/>
        <end position="76"/>
    </location>
</feature>
<feature type="transmembrane region" description="Helical" evidence="2">
    <location>
        <begin position="32"/>
        <end position="51"/>
    </location>
</feature>
<evidence type="ECO:0000313" key="4">
    <source>
        <dbReference type="Proteomes" id="UP001597492"/>
    </source>
</evidence>
<comment type="caution">
    <text evidence="3">The sequence shown here is derived from an EMBL/GenBank/DDBJ whole genome shotgun (WGS) entry which is preliminary data.</text>
</comment>
<accession>A0ABW5UV56</accession>
<proteinExistence type="predicted"/>
<keyword evidence="2" id="KW-0812">Transmembrane</keyword>
<organism evidence="3 4">
    <name type="scientific">Gulosibacter faecalis</name>
    <dbReference type="NCBI Taxonomy" id="272240"/>
    <lineage>
        <taxon>Bacteria</taxon>
        <taxon>Bacillati</taxon>
        <taxon>Actinomycetota</taxon>
        <taxon>Actinomycetes</taxon>
        <taxon>Micrococcales</taxon>
        <taxon>Microbacteriaceae</taxon>
        <taxon>Gulosibacter</taxon>
    </lineage>
</organism>
<gene>
    <name evidence="3" type="ORF">ACFSW7_04105</name>
</gene>
<feature type="region of interest" description="Disordered" evidence="1">
    <location>
        <begin position="1"/>
        <end position="24"/>
    </location>
</feature>
<feature type="transmembrane region" description="Helical" evidence="2">
    <location>
        <begin position="88"/>
        <end position="113"/>
    </location>
</feature>
<keyword evidence="4" id="KW-1185">Reference proteome</keyword>
<reference evidence="4" key="1">
    <citation type="journal article" date="2019" name="Int. J. Syst. Evol. Microbiol.">
        <title>The Global Catalogue of Microorganisms (GCM) 10K type strain sequencing project: providing services to taxonomists for standard genome sequencing and annotation.</title>
        <authorList>
            <consortium name="The Broad Institute Genomics Platform"/>
            <consortium name="The Broad Institute Genome Sequencing Center for Infectious Disease"/>
            <person name="Wu L."/>
            <person name="Ma J."/>
        </authorList>
    </citation>
    <scope>NUCLEOTIDE SEQUENCE [LARGE SCALE GENOMIC DNA]</scope>
    <source>
        <strain evidence="4">TISTR 1514</strain>
    </source>
</reference>
<evidence type="ECO:0000256" key="1">
    <source>
        <dbReference type="SAM" id="MobiDB-lite"/>
    </source>
</evidence>